<dbReference type="GO" id="GO:0003924">
    <property type="term" value="F:GTPase activity"/>
    <property type="evidence" value="ECO:0007669"/>
    <property type="project" value="InterPro"/>
</dbReference>
<dbReference type="Pfam" id="PF00071">
    <property type="entry name" value="Ras"/>
    <property type="match status" value="1"/>
</dbReference>
<dbReference type="EMBL" id="CATOUU010000902">
    <property type="protein sequence ID" value="CAI9958172.1"/>
    <property type="molecule type" value="Genomic_DNA"/>
</dbReference>
<dbReference type="InterPro" id="IPR002182">
    <property type="entry name" value="NB-ARC"/>
</dbReference>
<dbReference type="SMART" id="SM00173">
    <property type="entry name" value="RAS"/>
    <property type="match status" value="1"/>
</dbReference>
<evidence type="ECO:0000259" key="1">
    <source>
        <dbReference type="Pfam" id="PF00931"/>
    </source>
</evidence>
<dbReference type="SUPFAM" id="SSF52540">
    <property type="entry name" value="P-loop containing nucleoside triphosphate hydrolases"/>
    <property type="match status" value="2"/>
</dbReference>
<dbReference type="Proteomes" id="UP001642409">
    <property type="component" value="Unassembled WGS sequence"/>
</dbReference>
<name>A0AA86QPS2_9EUKA</name>
<dbReference type="Pfam" id="PF00931">
    <property type="entry name" value="NB-ARC"/>
    <property type="match status" value="1"/>
</dbReference>
<dbReference type="GO" id="GO:0005525">
    <property type="term" value="F:GTP binding"/>
    <property type="evidence" value="ECO:0007669"/>
    <property type="project" value="InterPro"/>
</dbReference>
<dbReference type="InterPro" id="IPR050209">
    <property type="entry name" value="Rab_GTPases_membrane_traffic"/>
</dbReference>
<comment type="caution">
    <text evidence="2">The sequence shown here is derived from an EMBL/GenBank/DDBJ whole genome shotgun (WGS) entry which is preliminary data.</text>
</comment>
<dbReference type="AlphaFoldDB" id="A0AA86QPS2"/>
<evidence type="ECO:0000313" key="3">
    <source>
        <dbReference type="EMBL" id="CAL6058281.1"/>
    </source>
</evidence>
<dbReference type="InterPro" id="IPR027417">
    <property type="entry name" value="P-loop_NTPase"/>
</dbReference>
<dbReference type="EMBL" id="CAXDID020000220">
    <property type="protein sequence ID" value="CAL6058281.1"/>
    <property type="molecule type" value="Genomic_DNA"/>
</dbReference>
<sequence length="1181" mass="139301">MNDNILRLENLVQQLNECLNEAEFDQQKYMYAITNIEKLQLNCILIENVVNPTKQFLELLDIAVNKMEGYELWKKIKLVSAAYQMILIVYIFNKNKVILSNDCKTIITSNIKKIRGQIKKSKNSENKLMFYLDTIETGINVLDKADDQVRESIVQCISSVLKIIYAGVQGNYDDLFLNSLQLVNNLQIRLKSKVSYQWFQKLLIFNVSVGHIDLNISQNVLNYVQQFIEDSLNDDWHLTYAGLDIIQKIFENLGTIQQHFNIQISILAIFRKLSKHQTNKDSWHIREKIAEICILHCNHIHVQIQQELQHILLEMKQHENNDLVKLTLINENISEQAKQCLINQWSRVEDEEIKKFKFMTEQLQSIHNIVNSNVISTDQYYSEVCQQLHQMHIYHKQHLEQLLLTQQNNISTQLTFQIIEISSKLYENFSKLSDLQSNIQQIEQQLIIGNEKNIANFRLIKAKIDEAITSMNSIDLKLQQYNENNQKHFVQIKDKLDNLYYDIKAINDPVIQYQKIETRIIDYIIQEAQQYDTELYVPHQCIDPNFPQQQPFNIEQKIVQFLNNDNKQVLLITGDANMGKTILCQHLTQLLLKWQQWDNQTILPIYVNLSKLDSPYTILYNIFVTKQIISQDNLQKFVDSRKQFLLILDEFEIKPENYIKNIYQENAFLHKNCKVIFTCRNQFIQNKPDNLKLFCSDVNKLDQIQLVLLKQIQIEQYINKYCQKYNYNFKLYIANTQDYIELLQHPFILVNLINSQQYQQYSNQLQPNKLRSAIMEDILSQWYQKEIEKNAITNNVENIKQQFMLFSQNIALALYEFDTTQITCYNNQINSKQFTQKQILLQSLLNSNNSVQNLKACPFFSHQVQDVFYFNHNHFYFYIVSNAIIQELCNKVTIKNKSNIILVNNKKNQANNLYFNVQKIQENNIIYFEEKYISDHKFKQLFHNISHSKSNPQLLIAFQNVSLIQKSLYTPYFEKYNRNEIQIENITGTRASAYQKRDNIVIIIVGPTCTGKSTLVYRFLDKKYNPNLCGSMPGVLVYHFCKIMINNQYNLNANLVELRNPRCKDPCEEVNVVKYYCKQLQASIVICTYDITSYITFTEAQSYIYKMKNEYSNIVLCLCGTKCDDVQYIEVPTIVAQQFASDNEIIFYETSALEDVNVSELFSQVINLYKSQKIRLQDYKQ</sequence>
<protein>
    <submittedName>
        <fullName evidence="2">Rab2b</fullName>
    </submittedName>
</protein>
<dbReference type="InterPro" id="IPR001806">
    <property type="entry name" value="Small_GTPase"/>
</dbReference>
<dbReference type="PRINTS" id="PR00449">
    <property type="entry name" value="RASTRNSFRMNG"/>
</dbReference>
<dbReference type="SMART" id="SM00175">
    <property type="entry name" value="RAB"/>
    <property type="match status" value="1"/>
</dbReference>
<reference evidence="2" key="1">
    <citation type="submission" date="2023-06" db="EMBL/GenBank/DDBJ databases">
        <authorList>
            <person name="Kurt Z."/>
        </authorList>
    </citation>
    <scope>NUCLEOTIDE SEQUENCE</scope>
</reference>
<proteinExistence type="predicted"/>
<gene>
    <name evidence="2" type="ORF">HINF_LOCUS45817</name>
    <name evidence="3" type="ORF">HINF_LOCUS48171</name>
</gene>
<accession>A0AA86QPS2</accession>
<feature type="domain" description="NB-ARC" evidence="1">
    <location>
        <begin position="556"/>
        <end position="688"/>
    </location>
</feature>
<dbReference type="PANTHER" id="PTHR47979">
    <property type="entry name" value="DRAB11-RELATED"/>
    <property type="match status" value="1"/>
</dbReference>
<evidence type="ECO:0000313" key="4">
    <source>
        <dbReference type="Proteomes" id="UP001642409"/>
    </source>
</evidence>
<keyword evidence="4" id="KW-1185">Reference proteome</keyword>
<organism evidence="2">
    <name type="scientific">Hexamita inflata</name>
    <dbReference type="NCBI Taxonomy" id="28002"/>
    <lineage>
        <taxon>Eukaryota</taxon>
        <taxon>Metamonada</taxon>
        <taxon>Diplomonadida</taxon>
        <taxon>Hexamitidae</taxon>
        <taxon>Hexamitinae</taxon>
        <taxon>Hexamita</taxon>
    </lineage>
</organism>
<reference evidence="3 4" key="2">
    <citation type="submission" date="2024-07" db="EMBL/GenBank/DDBJ databases">
        <authorList>
            <person name="Akdeniz Z."/>
        </authorList>
    </citation>
    <scope>NUCLEOTIDE SEQUENCE [LARGE SCALE GENOMIC DNA]</scope>
</reference>
<dbReference type="PROSITE" id="PS51419">
    <property type="entry name" value="RAB"/>
    <property type="match status" value="1"/>
</dbReference>
<evidence type="ECO:0000313" key="2">
    <source>
        <dbReference type="EMBL" id="CAI9958172.1"/>
    </source>
</evidence>
<dbReference type="Gene3D" id="3.40.50.300">
    <property type="entry name" value="P-loop containing nucleotide triphosphate hydrolases"/>
    <property type="match status" value="2"/>
</dbReference>